<keyword evidence="2" id="KW-1185">Reference proteome</keyword>
<protein>
    <submittedName>
        <fullName evidence="1">Uncharacterized protein</fullName>
    </submittedName>
</protein>
<accession>A0A640VY66</accession>
<evidence type="ECO:0000313" key="2">
    <source>
        <dbReference type="Proteomes" id="UP000436522"/>
    </source>
</evidence>
<evidence type="ECO:0000313" key="1">
    <source>
        <dbReference type="EMBL" id="GFE52534.1"/>
    </source>
</evidence>
<name>A0A640VY66_9RHOB</name>
<proteinExistence type="predicted"/>
<organism evidence="1 2">
    <name type="scientific">Roseobacter cerasinus</name>
    <dbReference type="NCBI Taxonomy" id="2602289"/>
    <lineage>
        <taxon>Bacteria</taxon>
        <taxon>Pseudomonadati</taxon>
        <taxon>Pseudomonadota</taxon>
        <taxon>Alphaproteobacteria</taxon>
        <taxon>Rhodobacterales</taxon>
        <taxon>Roseobacteraceae</taxon>
        <taxon>Roseobacter</taxon>
    </lineage>
</organism>
<dbReference type="RefSeq" id="WP_159981298.1">
    <property type="nucleotide sequence ID" value="NZ_BLIV01000014.1"/>
</dbReference>
<comment type="caution">
    <text evidence="1">The sequence shown here is derived from an EMBL/GenBank/DDBJ whole genome shotgun (WGS) entry which is preliminary data.</text>
</comment>
<dbReference type="EMBL" id="BLIV01000014">
    <property type="protein sequence ID" value="GFE52534.1"/>
    <property type="molecule type" value="Genomic_DNA"/>
</dbReference>
<gene>
    <name evidence="1" type="ORF">So717_42870</name>
</gene>
<reference evidence="1 2" key="1">
    <citation type="submission" date="2019-12" db="EMBL/GenBank/DDBJ databases">
        <title>Roseobacter cerasinus sp. nov., isolated from seawater around aquaculture.</title>
        <authorList>
            <person name="Muramatsu S."/>
            <person name="Takabe Y."/>
            <person name="Mori K."/>
            <person name="Takaichi S."/>
            <person name="Hanada S."/>
        </authorList>
    </citation>
    <scope>NUCLEOTIDE SEQUENCE [LARGE SCALE GENOMIC DNA]</scope>
    <source>
        <strain evidence="1 2">AI77</strain>
    </source>
</reference>
<dbReference type="AlphaFoldDB" id="A0A640VY66"/>
<sequence>MAIILPDPHPSFAVPNRKLRDESWFQQLRTRDDGAAMTKEEFIAARKGTTPPRARKRTR</sequence>
<dbReference type="OrthoDB" id="7887416at2"/>
<dbReference type="Proteomes" id="UP000436522">
    <property type="component" value="Unassembled WGS sequence"/>
</dbReference>